<dbReference type="Pfam" id="PF00271">
    <property type="entry name" value="Helicase_C"/>
    <property type="match status" value="1"/>
</dbReference>
<dbReference type="SUPFAM" id="SSF52540">
    <property type="entry name" value="P-loop containing nucleoside triphosphate hydrolases"/>
    <property type="match status" value="1"/>
</dbReference>
<dbReference type="PROSITE" id="PS51194">
    <property type="entry name" value="HELICASE_CTER"/>
    <property type="match status" value="1"/>
</dbReference>
<dbReference type="PANTHER" id="PTHR47396:SF1">
    <property type="entry name" value="ATP-DEPENDENT HELICASE IRC3-RELATED"/>
    <property type="match status" value="1"/>
</dbReference>
<protein>
    <submittedName>
        <fullName evidence="4">Superfamily II DNA or RNA helicase</fullName>
    </submittedName>
</protein>
<dbReference type="EMBL" id="FOMG01000004">
    <property type="protein sequence ID" value="SFC49483.1"/>
    <property type="molecule type" value="Genomic_DNA"/>
</dbReference>
<dbReference type="Gene3D" id="3.40.50.300">
    <property type="entry name" value="P-loop containing nucleotide triphosphate hydrolases"/>
    <property type="match status" value="2"/>
</dbReference>
<dbReference type="PROSITE" id="PS50035">
    <property type="entry name" value="PLD"/>
    <property type="match status" value="1"/>
</dbReference>
<keyword evidence="5" id="KW-1185">Reference proteome</keyword>
<proteinExistence type="predicted"/>
<reference evidence="4 5" key="1">
    <citation type="submission" date="2016-10" db="EMBL/GenBank/DDBJ databases">
        <authorList>
            <person name="de Groot N.N."/>
        </authorList>
    </citation>
    <scope>NUCLEOTIDE SEQUENCE [LARGE SCALE GENOMIC DNA]</scope>
    <source>
        <strain evidence="4 5">DSM 12992</strain>
    </source>
</reference>
<dbReference type="GO" id="GO:0004386">
    <property type="term" value="F:helicase activity"/>
    <property type="evidence" value="ECO:0007669"/>
    <property type="project" value="UniProtKB-KW"/>
</dbReference>
<accession>A0A1I1JUK6</accession>
<evidence type="ECO:0000259" key="2">
    <source>
        <dbReference type="PROSITE" id="PS51192"/>
    </source>
</evidence>
<dbReference type="SMART" id="SM00487">
    <property type="entry name" value="DEXDc"/>
    <property type="match status" value="1"/>
</dbReference>
<dbReference type="PROSITE" id="PS51192">
    <property type="entry name" value="HELICASE_ATP_BIND_1"/>
    <property type="match status" value="1"/>
</dbReference>
<dbReference type="InterPro" id="IPR050742">
    <property type="entry name" value="Helicase_Restrict-Modif_Enz"/>
</dbReference>
<dbReference type="InterPro" id="IPR001650">
    <property type="entry name" value="Helicase_C-like"/>
</dbReference>
<keyword evidence="4" id="KW-0378">Hydrolase</keyword>
<dbReference type="GO" id="GO:0003677">
    <property type="term" value="F:DNA binding"/>
    <property type="evidence" value="ECO:0007669"/>
    <property type="project" value="InterPro"/>
</dbReference>
<dbReference type="InterPro" id="IPR001736">
    <property type="entry name" value="PLipase_D/transphosphatidylase"/>
</dbReference>
<dbReference type="InterPro" id="IPR014001">
    <property type="entry name" value="Helicase_ATP-bd"/>
</dbReference>
<dbReference type="Pfam" id="PF13091">
    <property type="entry name" value="PLDc_2"/>
    <property type="match status" value="1"/>
</dbReference>
<feature type="domain" description="Helicase C-terminal" evidence="3">
    <location>
        <begin position="476"/>
        <end position="631"/>
    </location>
</feature>
<feature type="domain" description="PLD phosphodiesterase" evidence="1">
    <location>
        <begin position="120"/>
        <end position="150"/>
    </location>
</feature>
<dbReference type="AlphaFoldDB" id="A0A1I1JUK6"/>
<dbReference type="Gene3D" id="3.30.870.10">
    <property type="entry name" value="Endonuclease Chain A"/>
    <property type="match status" value="1"/>
</dbReference>
<keyword evidence="4" id="KW-0547">Nucleotide-binding</keyword>
<dbReference type="CDD" id="cd09205">
    <property type="entry name" value="PLDc_N_DEXD_b3"/>
    <property type="match status" value="1"/>
</dbReference>
<dbReference type="Proteomes" id="UP000199263">
    <property type="component" value="Unassembled WGS sequence"/>
</dbReference>
<keyword evidence="4" id="KW-0067">ATP-binding</keyword>
<feature type="domain" description="Helicase ATP-binding" evidence="2">
    <location>
        <begin position="271"/>
        <end position="421"/>
    </location>
</feature>
<dbReference type="InterPro" id="IPR025202">
    <property type="entry name" value="PLD-like_dom"/>
</dbReference>
<dbReference type="InterPro" id="IPR027417">
    <property type="entry name" value="P-loop_NTPase"/>
</dbReference>
<sequence length="866" mass="101361">MSNLKKLNDAELNISEKEITFNSQHPTIQARRNVSTGNNNHLYEKLRESMKKAKAIDIIVSFLMDSGVKLILNDLKEAIDRGVSIRILTGSYLNITSPTALYMLKGELKDKVDLRFYNVHNKSFHPKSYIFHNENDSEIYIGSSNISKGALTDSIEWNYRFLRSQNPQDFEEFYNTFEDLFNNHSEIINDEVMKQYSESWRRPQIYKYINRAKEENLKDQDNTNVNINNKESSIQSANSEELNHKDIEENNVTQLFEPRGAQVEALYLLNKSREEGFDKALIVAATGIGKTYLGAFDSIDFKKVLFVAHREEIIKQAARSFKNVRNSDDIGFFYNNTKDTDKSMMFALVQTLGKDDYLNEAYFKRDYFDYIIIDEFHHAVSNNYRKIIEYFNPKFLLGLTATPERLDSKDVFSLCDYNTVYEIRLNDAINKGYLVPFRYYGIYDETVNYDNVEFKNGKYNNKELEESLMLNRRGELILNHYRKYNSQKALGFCSSKKHAEYMSKYFCENKIESVAVYSGENGEYADNRSDALNKLNKGEIKVIFSVDMFNEGLDIPSIDMVMFLRPTQSPTVFLQQLGRGLRKYNDKQYLNVLDFIGNYKKADFLPFLLSGKQYSRIESKRGIPSEEEYPEDCRVDFDFRLVDIFKKLASKEMNIKDKVKEEFYRIKDELGHRPSRVEFFNNIDDEIYAGVKSKSALNPFNNYLDFLKENGELLESEEALYNSRGKDFINMIETTGMSKSYKIPILLAFYNGGNVKMEIDEQDVYRSFYEFYHKGSNKVDMLRHKGTADFESWDKARYVKLAKDNPVKFLLKSEGDFFKGKDGALMALHEEIREIILDVEFVEHMKDAILIRCEKYYTERRFSKEK</sequence>
<dbReference type="GO" id="GO:0006793">
    <property type="term" value="P:phosphorus metabolic process"/>
    <property type="evidence" value="ECO:0007669"/>
    <property type="project" value="UniProtKB-ARBA"/>
</dbReference>
<dbReference type="SMART" id="SM00490">
    <property type="entry name" value="HELICc"/>
    <property type="match status" value="1"/>
</dbReference>
<dbReference type="InterPro" id="IPR006935">
    <property type="entry name" value="Helicase/UvrB_N"/>
</dbReference>
<dbReference type="CDD" id="cd18799">
    <property type="entry name" value="SF2_C_EcoAI-like"/>
    <property type="match status" value="1"/>
</dbReference>
<dbReference type="RefSeq" id="WP_090089106.1">
    <property type="nucleotide sequence ID" value="NZ_FOMG01000004.1"/>
</dbReference>
<dbReference type="OrthoDB" id="9802848at2"/>
<name>A0A1I1JUK6_9CLOT</name>
<evidence type="ECO:0000259" key="3">
    <source>
        <dbReference type="PROSITE" id="PS51194"/>
    </source>
</evidence>
<dbReference type="GO" id="GO:0005524">
    <property type="term" value="F:ATP binding"/>
    <property type="evidence" value="ECO:0007669"/>
    <property type="project" value="InterPro"/>
</dbReference>
<dbReference type="PANTHER" id="PTHR47396">
    <property type="entry name" value="TYPE I RESTRICTION ENZYME ECOKI R PROTEIN"/>
    <property type="match status" value="1"/>
</dbReference>
<evidence type="ECO:0000313" key="4">
    <source>
        <dbReference type="EMBL" id="SFC49483.1"/>
    </source>
</evidence>
<dbReference type="CDD" id="cd18032">
    <property type="entry name" value="DEXHc_RE_I_III_res"/>
    <property type="match status" value="1"/>
</dbReference>
<organism evidence="4 5">
    <name type="scientific">Clostridium uliginosum</name>
    <dbReference type="NCBI Taxonomy" id="119641"/>
    <lineage>
        <taxon>Bacteria</taxon>
        <taxon>Bacillati</taxon>
        <taxon>Bacillota</taxon>
        <taxon>Clostridia</taxon>
        <taxon>Eubacteriales</taxon>
        <taxon>Clostridiaceae</taxon>
        <taxon>Clostridium</taxon>
    </lineage>
</organism>
<evidence type="ECO:0000313" key="5">
    <source>
        <dbReference type="Proteomes" id="UP000199263"/>
    </source>
</evidence>
<evidence type="ECO:0000259" key="1">
    <source>
        <dbReference type="PROSITE" id="PS50035"/>
    </source>
</evidence>
<keyword evidence="4" id="KW-0347">Helicase</keyword>
<gene>
    <name evidence="4" type="ORF">SAMN05421842_10486</name>
</gene>
<dbReference type="GO" id="GO:0016787">
    <property type="term" value="F:hydrolase activity"/>
    <property type="evidence" value="ECO:0007669"/>
    <property type="project" value="InterPro"/>
</dbReference>
<dbReference type="Pfam" id="PF04851">
    <property type="entry name" value="ResIII"/>
    <property type="match status" value="1"/>
</dbReference>
<dbReference type="SUPFAM" id="SSF56024">
    <property type="entry name" value="Phospholipase D/nuclease"/>
    <property type="match status" value="1"/>
</dbReference>
<dbReference type="GO" id="GO:0005829">
    <property type="term" value="C:cytosol"/>
    <property type="evidence" value="ECO:0007669"/>
    <property type="project" value="TreeGrafter"/>
</dbReference>
<dbReference type="STRING" id="119641.SAMN05421842_10486"/>